<comment type="caution">
    <text evidence="7">The sequence shown here is derived from an EMBL/GenBank/DDBJ whole genome shotgun (WGS) entry which is preliminary data.</text>
</comment>
<evidence type="ECO:0000259" key="6">
    <source>
        <dbReference type="Pfam" id="PF24626"/>
    </source>
</evidence>
<dbReference type="InterPro" id="IPR012337">
    <property type="entry name" value="RNaseH-like_sf"/>
</dbReference>
<keyword evidence="3" id="KW-0012">Acyltransferase</keyword>
<dbReference type="SUPFAM" id="SSF53098">
    <property type="entry name" value="Ribonuclease H-like"/>
    <property type="match status" value="1"/>
</dbReference>
<dbReference type="Pfam" id="PF02458">
    <property type="entry name" value="Transferase"/>
    <property type="match status" value="1"/>
</dbReference>
<keyword evidence="4" id="KW-0175">Coiled coil</keyword>
<gene>
    <name evidence="7" type="primary">BEAT_4</name>
    <name evidence="7" type="ORF">CK203_083172</name>
</gene>
<feature type="coiled-coil region" evidence="4">
    <location>
        <begin position="217"/>
        <end position="251"/>
    </location>
</feature>
<sequence length="755" mass="85053">MSVVLEPPLLRVFDHPSLGKLYTPGLSLPSSTVHDGFPLFDYSLHDGLLFFKHRYYISPNSSLKALLLHEFHATPIRESWWSKTRSIQPKHQLDSSSHSQFLRWYGTKSPWTSLPTYPPSRNFTIIMVVVDRLTKSAHFEALPTQFTAAKSAETLFQLSGTSLRHSTAYHPQTDGQSEVVNRGLEQYLRAFMNEKPHSWISFLGWAEFVIIPGSTSIQALDEALVEHDALLRTLKENLRQAQHRMTQKANAHRHDLQLEVGDMVLVRLQPYQQTTVAHRPYQKLAKRYYGPYQVLERIGAVAYHLALPQEKKSNKFWCSGPPSDPENAIWEDFFAFCKLYPDYHLEDKVDFHGVGNDTFVAIPLQQHVQTTEASVVEEPNTPKVPPTEEPNAATQLVTKHSKAQSNSGPRRPRKPPTWMNDYVVQLCRFGFNFPKRRHKTLGRDIGADTRSKSALVLTGHFAGRTYHKKPRNKKMSLALIAGRHIKDDESVDCNDQGVEYLDAKVDIQLNQLLRRRRDAIEQMNSLIQFDFGVVGLVTSPLVVIQTTLFECGGLVIGICICHAIADGFTMVKFITSWATASQVGTKELLLPCFNLASLFSTKVLPMLKPPPPPRVFGLDKVVTRQFVFDGAEISILKAKSSPGSCDVGVKPKSLRVEVATTIIWKALIRVIRFMGDRSKMELPDLVVLLRDAIYVNALCCEDVFPTVVKSFNKDAESGDGIEVWVSLSNENMLLFQQDGDNMAFSSSGTPLQPTD</sequence>
<evidence type="ECO:0000256" key="5">
    <source>
        <dbReference type="SAM" id="MobiDB-lite"/>
    </source>
</evidence>
<accession>A0A438DWM2</accession>
<dbReference type="InterPro" id="IPR036397">
    <property type="entry name" value="RNaseH_sf"/>
</dbReference>
<feature type="compositionally biased region" description="Polar residues" evidence="5">
    <location>
        <begin position="392"/>
        <end position="408"/>
    </location>
</feature>
<dbReference type="GO" id="GO:0016746">
    <property type="term" value="F:acyltransferase activity"/>
    <property type="evidence" value="ECO:0007669"/>
    <property type="project" value="UniProtKB-KW"/>
</dbReference>
<evidence type="ECO:0000256" key="1">
    <source>
        <dbReference type="ARBA" id="ARBA00009861"/>
    </source>
</evidence>
<reference evidence="7 8" key="1">
    <citation type="journal article" date="2018" name="PLoS Genet.">
        <title>Population sequencing reveals clonal diversity and ancestral inbreeding in the grapevine cultivar Chardonnay.</title>
        <authorList>
            <person name="Roach M.J."/>
            <person name="Johnson D.L."/>
            <person name="Bohlmann J."/>
            <person name="van Vuuren H.J."/>
            <person name="Jones S.J."/>
            <person name="Pretorius I.S."/>
            <person name="Schmidt S.A."/>
            <person name="Borneman A.R."/>
        </authorList>
    </citation>
    <scope>NUCLEOTIDE SEQUENCE [LARGE SCALE GENOMIC DNA]</scope>
    <source>
        <strain evidence="8">cv. Chardonnay</strain>
        <tissue evidence="7">Leaf</tissue>
    </source>
</reference>
<keyword evidence="2 7" id="KW-0808">Transferase</keyword>
<name>A0A438DWM2_VITVI</name>
<dbReference type="PANTHER" id="PTHR31623">
    <property type="entry name" value="F21J9.9"/>
    <property type="match status" value="1"/>
</dbReference>
<dbReference type="Gene3D" id="3.30.559.10">
    <property type="entry name" value="Chloramphenicol acetyltransferase-like domain"/>
    <property type="match status" value="1"/>
</dbReference>
<dbReference type="Pfam" id="PF24626">
    <property type="entry name" value="SH3_Tf2-1"/>
    <property type="match status" value="1"/>
</dbReference>
<evidence type="ECO:0000256" key="2">
    <source>
        <dbReference type="ARBA" id="ARBA00022679"/>
    </source>
</evidence>
<dbReference type="GO" id="GO:0003676">
    <property type="term" value="F:nucleic acid binding"/>
    <property type="evidence" value="ECO:0007669"/>
    <property type="project" value="InterPro"/>
</dbReference>
<dbReference type="AlphaFoldDB" id="A0A438DWM2"/>
<evidence type="ECO:0000313" key="7">
    <source>
        <dbReference type="EMBL" id="RVW39893.1"/>
    </source>
</evidence>
<dbReference type="EMBL" id="QGNW01001469">
    <property type="protein sequence ID" value="RVW39893.1"/>
    <property type="molecule type" value="Genomic_DNA"/>
</dbReference>
<evidence type="ECO:0000256" key="3">
    <source>
        <dbReference type="ARBA" id="ARBA00023315"/>
    </source>
</evidence>
<organism evidence="7 8">
    <name type="scientific">Vitis vinifera</name>
    <name type="common">Grape</name>
    <dbReference type="NCBI Taxonomy" id="29760"/>
    <lineage>
        <taxon>Eukaryota</taxon>
        <taxon>Viridiplantae</taxon>
        <taxon>Streptophyta</taxon>
        <taxon>Embryophyta</taxon>
        <taxon>Tracheophyta</taxon>
        <taxon>Spermatophyta</taxon>
        <taxon>Magnoliopsida</taxon>
        <taxon>eudicotyledons</taxon>
        <taxon>Gunneridae</taxon>
        <taxon>Pentapetalae</taxon>
        <taxon>rosids</taxon>
        <taxon>Vitales</taxon>
        <taxon>Vitaceae</taxon>
        <taxon>Viteae</taxon>
        <taxon>Vitis</taxon>
    </lineage>
</organism>
<dbReference type="InterPro" id="IPR056924">
    <property type="entry name" value="SH3_Tf2-1"/>
</dbReference>
<proteinExistence type="inferred from homology"/>
<feature type="region of interest" description="Disordered" evidence="5">
    <location>
        <begin position="371"/>
        <end position="416"/>
    </location>
</feature>
<comment type="similarity">
    <text evidence="1">Belongs to the plant acyltransferase family.</text>
</comment>
<dbReference type="PANTHER" id="PTHR31623:SF83">
    <property type="entry name" value="ACETYL-COA-BENZYLALCOHOL ACETYLTRANSFERASE-LIKE"/>
    <property type="match status" value="1"/>
</dbReference>
<evidence type="ECO:0000256" key="4">
    <source>
        <dbReference type="SAM" id="Coils"/>
    </source>
</evidence>
<dbReference type="Gene3D" id="3.30.420.10">
    <property type="entry name" value="Ribonuclease H-like superfamily/Ribonuclease H"/>
    <property type="match status" value="1"/>
</dbReference>
<dbReference type="InterPro" id="IPR023213">
    <property type="entry name" value="CAT-like_dom_sf"/>
</dbReference>
<protein>
    <submittedName>
        <fullName evidence="7">Acetyl-CoA-benzylalcohol acetyltransferase</fullName>
    </submittedName>
</protein>
<evidence type="ECO:0000313" key="8">
    <source>
        <dbReference type="Proteomes" id="UP000288805"/>
    </source>
</evidence>
<feature type="domain" description="Tf2-1-like SH3-like" evidence="6">
    <location>
        <begin position="261"/>
        <end position="312"/>
    </location>
</feature>
<dbReference type="Proteomes" id="UP000288805">
    <property type="component" value="Unassembled WGS sequence"/>
</dbReference>